<reference evidence="2 3" key="1">
    <citation type="journal article" date="2021" name="Nat. Plants">
        <title>The Taxus genome provides insights into paclitaxel biosynthesis.</title>
        <authorList>
            <person name="Xiong X."/>
            <person name="Gou J."/>
            <person name="Liao Q."/>
            <person name="Li Y."/>
            <person name="Zhou Q."/>
            <person name="Bi G."/>
            <person name="Li C."/>
            <person name="Du R."/>
            <person name="Wang X."/>
            <person name="Sun T."/>
            <person name="Guo L."/>
            <person name="Liang H."/>
            <person name="Lu P."/>
            <person name="Wu Y."/>
            <person name="Zhang Z."/>
            <person name="Ro D.K."/>
            <person name="Shang Y."/>
            <person name="Huang S."/>
            <person name="Yan J."/>
        </authorList>
    </citation>
    <scope>NUCLEOTIDE SEQUENCE [LARGE SCALE GENOMIC DNA]</scope>
    <source>
        <strain evidence="2">Ta-2019</strain>
    </source>
</reference>
<name>A0AA38C8J9_TAXCH</name>
<comment type="caution">
    <text evidence="2">The sequence shown here is derived from an EMBL/GenBank/DDBJ whole genome shotgun (WGS) entry which is preliminary data.</text>
</comment>
<feature type="non-terminal residue" evidence="2">
    <location>
        <position position="99"/>
    </location>
</feature>
<proteinExistence type="predicted"/>
<evidence type="ECO:0000313" key="3">
    <source>
        <dbReference type="Proteomes" id="UP000824469"/>
    </source>
</evidence>
<dbReference type="SUPFAM" id="SSF47699">
    <property type="entry name" value="Bifunctional inhibitor/lipid-transfer protein/seed storage 2S albumin"/>
    <property type="match status" value="1"/>
</dbReference>
<sequence>MGSIMNLRFVAIMGVWVLYFWCRNEIVIGASASCSPVLLMNCIGSQKNHPSNRCCISLRSFAEDKCFCSRLRQGAVDPSNYTPIARACGIPVALTAKCK</sequence>
<dbReference type="EMBL" id="JAHRHJ020000011">
    <property type="protein sequence ID" value="KAH9295862.1"/>
    <property type="molecule type" value="Genomic_DNA"/>
</dbReference>
<dbReference type="Proteomes" id="UP000824469">
    <property type="component" value="Unassembled WGS sequence"/>
</dbReference>
<dbReference type="InterPro" id="IPR016140">
    <property type="entry name" value="Bifunc_inhib/LTP/seed_store"/>
</dbReference>
<feature type="domain" description="Bifunctional inhibitor/plant lipid transfer protein/seed storage helical" evidence="1">
    <location>
        <begin position="22"/>
        <end position="98"/>
    </location>
</feature>
<protein>
    <recommendedName>
        <fullName evidence="1">Bifunctional inhibitor/plant lipid transfer protein/seed storage helical domain-containing protein</fullName>
    </recommendedName>
</protein>
<accession>A0AA38C8J9</accession>
<dbReference type="InterPro" id="IPR036312">
    <property type="entry name" value="Bifun_inhib/LTP/seed_sf"/>
</dbReference>
<gene>
    <name evidence="2" type="ORF">KI387_039450</name>
</gene>
<organism evidence="2 3">
    <name type="scientific">Taxus chinensis</name>
    <name type="common">Chinese yew</name>
    <name type="synonym">Taxus wallichiana var. chinensis</name>
    <dbReference type="NCBI Taxonomy" id="29808"/>
    <lineage>
        <taxon>Eukaryota</taxon>
        <taxon>Viridiplantae</taxon>
        <taxon>Streptophyta</taxon>
        <taxon>Embryophyta</taxon>
        <taxon>Tracheophyta</taxon>
        <taxon>Spermatophyta</taxon>
        <taxon>Pinopsida</taxon>
        <taxon>Pinidae</taxon>
        <taxon>Conifers II</taxon>
        <taxon>Cupressales</taxon>
        <taxon>Taxaceae</taxon>
        <taxon>Taxus</taxon>
    </lineage>
</organism>
<dbReference type="AlphaFoldDB" id="A0AA38C8J9"/>
<dbReference type="Pfam" id="PF14368">
    <property type="entry name" value="LTP_2"/>
    <property type="match status" value="1"/>
</dbReference>
<evidence type="ECO:0000259" key="1">
    <source>
        <dbReference type="Pfam" id="PF14368"/>
    </source>
</evidence>
<dbReference type="Gene3D" id="1.10.110.10">
    <property type="entry name" value="Plant lipid-transfer and hydrophobic proteins"/>
    <property type="match status" value="1"/>
</dbReference>
<keyword evidence="3" id="KW-1185">Reference proteome</keyword>
<dbReference type="OMA" id="MVEITMA"/>
<evidence type="ECO:0000313" key="2">
    <source>
        <dbReference type="EMBL" id="KAH9295862.1"/>
    </source>
</evidence>